<dbReference type="AlphaFoldDB" id="A0A5C5S0C2"/>
<dbReference type="SUPFAM" id="SSF47240">
    <property type="entry name" value="Ferritin-like"/>
    <property type="match status" value="1"/>
</dbReference>
<name>A0A5C5S0C2_9ACTN</name>
<dbReference type="InterPro" id="IPR012347">
    <property type="entry name" value="Ferritin-like"/>
</dbReference>
<gene>
    <name evidence="4" type="ORF">FK530_13090</name>
</gene>
<dbReference type="InterPro" id="IPR009078">
    <property type="entry name" value="Ferritin-like_SF"/>
</dbReference>
<dbReference type="PIRSF" id="PIRSF005900">
    <property type="entry name" value="Dps"/>
    <property type="match status" value="1"/>
</dbReference>
<organism evidence="4 5">
    <name type="scientific">Tsukamurella conjunctivitidis</name>
    <dbReference type="NCBI Taxonomy" id="2592068"/>
    <lineage>
        <taxon>Bacteria</taxon>
        <taxon>Bacillati</taxon>
        <taxon>Actinomycetota</taxon>
        <taxon>Actinomycetes</taxon>
        <taxon>Mycobacteriales</taxon>
        <taxon>Tsukamurellaceae</taxon>
        <taxon>Tsukamurella</taxon>
    </lineage>
</organism>
<dbReference type="Proteomes" id="UP000319375">
    <property type="component" value="Unassembled WGS sequence"/>
</dbReference>
<evidence type="ECO:0000313" key="4">
    <source>
        <dbReference type="EMBL" id="TWS28544.1"/>
    </source>
</evidence>
<comment type="caution">
    <text evidence="4">The sequence shown here is derived from an EMBL/GenBank/DDBJ whole genome shotgun (WGS) entry which is preliminary data.</text>
</comment>
<dbReference type="PRINTS" id="PR01346">
    <property type="entry name" value="HELNAPAPROT"/>
</dbReference>
<dbReference type="PANTHER" id="PTHR42932:SF3">
    <property type="entry name" value="DNA PROTECTION DURING STARVATION PROTEIN"/>
    <property type="match status" value="1"/>
</dbReference>
<dbReference type="PANTHER" id="PTHR42932">
    <property type="entry name" value="GENERAL STRESS PROTEIN 20U"/>
    <property type="match status" value="1"/>
</dbReference>
<dbReference type="EMBL" id="VIGX01000006">
    <property type="protein sequence ID" value="TWS28544.1"/>
    <property type="molecule type" value="Genomic_DNA"/>
</dbReference>
<reference evidence="4 5" key="1">
    <citation type="submission" date="2019-06" db="EMBL/GenBank/DDBJ databases">
        <title>Tsukamurella conjunctivitidis sp. nov., Tsukamurella assacharolytica sp. nov. and Tsukamurella sputae sp. nov. isolated from patients with conjunctivitis, bacteraemia (lymphoma) and respiratory infection (sputum) in Hong Kong.</title>
        <authorList>
            <person name="Teng J.L.L."/>
            <person name="Lee H.H."/>
            <person name="Fong J.Y.H."/>
            <person name="Fok K.M.N."/>
            <person name="Lau S.K.P."/>
            <person name="Woo P.C.Y."/>
        </authorList>
    </citation>
    <scope>NUCLEOTIDE SEQUENCE [LARGE SCALE GENOMIC DNA]</scope>
    <source>
        <strain evidence="4 5">HKU72</strain>
    </source>
</reference>
<protein>
    <submittedName>
        <fullName evidence="4">DNA starvation/stationary phase protection protein</fullName>
    </submittedName>
</protein>
<evidence type="ECO:0000256" key="2">
    <source>
        <dbReference type="RuleBase" id="RU003875"/>
    </source>
</evidence>
<evidence type="ECO:0000313" key="5">
    <source>
        <dbReference type="Proteomes" id="UP000319375"/>
    </source>
</evidence>
<dbReference type="Gene3D" id="1.20.1260.10">
    <property type="match status" value="1"/>
</dbReference>
<evidence type="ECO:0000259" key="3">
    <source>
        <dbReference type="Pfam" id="PF00210"/>
    </source>
</evidence>
<dbReference type="InterPro" id="IPR002177">
    <property type="entry name" value="DPS_DNA-bd"/>
</dbReference>
<dbReference type="CDD" id="cd01043">
    <property type="entry name" value="DPS"/>
    <property type="match status" value="1"/>
</dbReference>
<dbReference type="GO" id="GO:0008199">
    <property type="term" value="F:ferric iron binding"/>
    <property type="evidence" value="ECO:0007669"/>
    <property type="project" value="InterPro"/>
</dbReference>
<dbReference type="Pfam" id="PF00210">
    <property type="entry name" value="Ferritin"/>
    <property type="match status" value="1"/>
</dbReference>
<keyword evidence="5" id="KW-1185">Reference proteome</keyword>
<proteinExistence type="inferred from homology"/>
<evidence type="ECO:0000256" key="1">
    <source>
        <dbReference type="ARBA" id="ARBA00009497"/>
    </source>
</evidence>
<feature type="domain" description="Ferritin/DPS" evidence="3">
    <location>
        <begin position="30"/>
        <end position="167"/>
    </location>
</feature>
<dbReference type="OrthoDB" id="9797687at2"/>
<accession>A0A5C5S0C2</accession>
<sequence length="177" mass="19351">MTTFDENVPATVEFSVPGLVAADADELVGLLQDRLTALVDLALTLKHVHWNVVGPHFIAAHHMVDDHVGTVRRMVDETAERIAALGGVPRGTPGAVVTQRNWDDYPVDRADTVAHMTALDAVYVGVIESYRAAVSASADRDPMTQDMLIDHCRALEQLHWMVRAHLEGENGEIGRTP</sequence>
<dbReference type="RefSeq" id="WP_146487467.1">
    <property type="nucleotide sequence ID" value="NZ_VIGX01000006.1"/>
</dbReference>
<dbReference type="InterPro" id="IPR008331">
    <property type="entry name" value="Ferritin_DPS_dom"/>
</dbReference>
<comment type="similarity">
    <text evidence="1 2">Belongs to the Dps family.</text>
</comment>